<dbReference type="InterPro" id="IPR015940">
    <property type="entry name" value="UBA"/>
</dbReference>
<dbReference type="InterPro" id="IPR000626">
    <property type="entry name" value="Ubiquitin-like_dom"/>
</dbReference>
<dbReference type="SUPFAM" id="SSF46934">
    <property type="entry name" value="UBA-like"/>
    <property type="match status" value="3"/>
</dbReference>
<evidence type="ECO:0000259" key="2">
    <source>
        <dbReference type="PROSITE" id="PS50053"/>
    </source>
</evidence>
<feature type="domain" description="Ubiquitin-like" evidence="2">
    <location>
        <begin position="91"/>
        <end position="163"/>
    </location>
</feature>
<dbReference type="InterPro" id="IPR039749">
    <property type="entry name" value="NUB1"/>
</dbReference>
<evidence type="ECO:0000313" key="4">
    <source>
        <dbReference type="Proteomes" id="UP001152759"/>
    </source>
</evidence>
<dbReference type="Proteomes" id="UP001152759">
    <property type="component" value="Chromosome 2"/>
</dbReference>
<feature type="domain" description="UBA" evidence="1">
    <location>
        <begin position="433"/>
        <end position="473"/>
    </location>
</feature>
<accession>A0A9P0F1E5</accession>
<feature type="domain" description="UBA" evidence="1">
    <location>
        <begin position="480"/>
        <end position="520"/>
    </location>
</feature>
<evidence type="ECO:0000313" key="3">
    <source>
        <dbReference type="EMBL" id="CAH0384835.1"/>
    </source>
</evidence>
<dbReference type="SMART" id="SM00165">
    <property type="entry name" value="UBA"/>
    <property type="match status" value="3"/>
</dbReference>
<feature type="domain" description="UBA" evidence="1">
    <location>
        <begin position="364"/>
        <end position="404"/>
    </location>
</feature>
<protein>
    <recommendedName>
        <fullName evidence="5">NEDD8 ultimate buster 1</fullName>
    </recommendedName>
</protein>
<dbReference type="InterPro" id="IPR009060">
    <property type="entry name" value="UBA-like_sf"/>
</dbReference>
<dbReference type="OrthoDB" id="434245at2759"/>
<sequence>MDENSLKLEDYVLRVHEKLNHDHVKLWLEPYHEVTDSKISDEAFNKLARKYSEELALDEKICKEALLKLQNNALSKLKERKCFEETGNATIHVKVSGIETVKNTFSVSARLSDFVSSIRNQISEITEVPADRIKLIAKGLVLSDDETLTSQKIQNGSHVMAVILYGNSSEVSDFEKRRKIVEDTKADVSLLAGRSNENRDLYLQVTDQKGETLQLPAWERKALVTAMTLHEKGRAALKREDYALALVLLLEADHEFRTCNSELLKSVDNYAVLNLDIAWCYLNLQSVTQLPEADARLKTCEENFHRSYGPNLERLVALKGTSGNEAALFMRLHLLQGIILYHQNKRDQAMQILKRAESELNALKVDDESLSLLLELGFTAAEARLALRGAHGDVNLAVELINRKKEEKFEAKKKEREERLRKKLGMCADGRQYVEPKFMKQLTEMGYSEMLAIHALQEANNSVSDAIQYIQEHPETNFLSSREDIIQQVKSVGLDETAVKVALKKHNGNYQKAINDLLQNAHTFLSAGMNGSCSFWDSQNDAEELEKEKEAISRIADDLNVEAEDHLDLTLIQEEQFLRKYLDLLQ</sequence>
<keyword evidence="4" id="KW-1185">Reference proteome</keyword>
<dbReference type="CDD" id="cd14291">
    <property type="entry name" value="UBA1_NUB1_like"/>
    <property type="match status" value="1"/>
</dbReference>
<reference evidence="3" key="1">
    <citation type="submission" date="2021-12" db="EMBL/GenBank/DDBJ databases">
        <authorList>
            <person name="King R."/>
        </authorList>
    </citation>
    <scope>NUCLEOTIDE SEQUENCE</scope>
</reference>
<dbReference type="PANTHER" id="PTHR12948">
    <property type="entry name" value="NEDD8 ULTIMATE BUSTER-1 BS4 PROTEIN"/>
    <property type="match status" value="1"/>
</dbReference>
<dbReference type="PANTHER" id="PTHR12948:SF3">
    <property type="entry name" value="NEDD8 ULTIMATE BUSTER 1"/>
    <property type="match status" value="1"/>
</dbReference>
<dbReference type="PROSITE" id="PS50030">
    <property type="entry name" value="UBA"/>
    <property type="match status" value="3"/>
</dbReference>
<dbReference type="Gene3D" id="3.10.20.90">
    <property type="entry name" value="Phosphatidylinositol 3-kinase Catalytic Subunit, Chain A, domain 1"/>
    <property type="match status" value="1"/>
</dbReference>
<dbReference type="Pfam" id="PF00240">
    <property type="entry name" value="ubiquitin"/>
    <property type="match status" value="1"/>
</dbReference>
<dbReference type="SUPFAM" id="SSF54236">
    <property type="entry name" value="Ubiquitin-like"/>
    <property type="match status" value="1"/>
</dbReference>
<name>A0A9P0F1E5_BEMTA</name>
<evidence type="ECO:0000259" key="1">
    <source>
        <dbReference type="PROSITE" id="PS50030"/>
    </source>
</evidence>
<dbReference type="InterPro" id="IPR029071">
    <property type="entry name" value="Ubiquitin-like_domsf"/>
</dbReference>
<dbReference type="Pfam" id="PF22562">
    <property type="entry name" value="UBA_7"/>
    <property type="match status" value="1"/>
</dbReference>
<dbReference type="GO" id="GO:2000058">
    <property type="term" value="P:regulation of ubiquitin-dependent protein catabolic process"/>
    <property type="evidence" value="ECO:0007669"/>
    <property type="project" value="TreeGrafter"/>
</dbReference>
<organism evidence="3 4">
    <name type="scientific">Bemisia tabaci</name>
    <name type="common">Sweetpotato whitefly</name>
    <name type="synonym">Aleurodes tabaci</name>
    <dbReference type="NCBI Taxonomy" id="7038"/>
    <lineage>
        <taxon>Eukaryota</taxon>
        <taxon>Metazoa</taxon>
        <taxon>Ecdysozoa</taxon>
        <taxon>Arthropoda</taxon>
        <taxon>Hexapoda</taxon>
        <taxon>Insecta</taxon>
        <taxon>Pterygota</taxon>
        <taxon>Neoptera</taxon>
        <taxon>Paraneoptera</taxon>
        <taxon>Hemiptera</taxon>
        <taxon>Sternorrhyncha</taxon>
        <taxon>Aleyrodoidea</taxon>
        <taxon>Aleyrodidae</taxon>
        <taxon>Aleyrodinae</taxon>
        <taxon>Bemisia</taxon>
    </lineage>
</organism>
<dbReference type="AlphaFoldDB" id="A0A9P0F1E5"/>
<dbReference type="EMBL" id="OU963863">
    <property type="protein sequence ID" value="CAH0384835.1"/>
    <property type="molecule type" value="Genomic_DNA"/>
</dbReference>
<proteinExistence type="predicted"/>
<dbReference type="KEGG" id="btab:109040014"/>
<dbReference type="Pfam" id="PF00627">
    <property type="entry name" value="UBA"/>
    <property type="match status" value="1"/>
</dbReference>
<evidence type="ECO:0008006" key="5">
    <source>
        <dbReference type="Google" id="ProtNLM"/>
    </source>
</evidence>
<gene>
    <name evidence="3" type="ORF">BEMITA_LOCUS4123</name>
</gene>
<dbReference type="Gene3D" id="1.10.8.10">
    <property type="entry name" value="DNA helicase RuvA subunit, C-terminal domain"/>
    <property type="match status" value="3"/>
</dbReference>
<dbReference type="PROSITE" id="PS50053">
    <property type="entry name" value="UBIQUITIN_2"/>
    <property type="match status" value="1"/>
</dbReference>
<dbReference type="SMART" id="SM00213">
    <property type="entry name" value="UBQ"/>
    <property type="match status" value="1"/>
</dbReference>